<feature type="transmembrane region" description="Helical" evidence="6">
    <location>
        <begin position="197"/>
        <end position="214"/>
    </location>
</feature>
<reference evidence="8 9" key="1">
    <citation type="journal article" date="2014" name="Nat. Commun.">
        <title>Molecular traces of alternative social organization in a termite genome.</title>
        <authorList>
            <person name="Terrapon N."/>
            <person name="Li C."/>
            <person name="Robertson H.M."/>
            <person name="Ji L."/>
            <person name="Meng X."/>
            <person name="Booth W."/>
            <person name="Chen Z."/>
            <person name="Childers C.P."/>
            <person name="Glastad K.M."/>
            <person name="Gokhale K."/>
            <person name="Gowin J."/>
            <person name="Gronenberg W."/>
            <person name="Hermansen R.A."/>
            <person name="Hu H."/>
            <person name="Hunt B.G."/>
            <person name="Huylmans A.K."/>
            <person name="Khalil S.M."/>
            <person name="Mitchell R.D."/>
            <person name="Munoz-Torres M.C."/>
            <person name="Mustard J.A."/>
            <person name="Pan H."/>
            <person name="Reese J.T."/>
            <person name="Scharf M.E."/>
            <person name="Sun F."/>
            <person name="Vogel H."/>
            <person name="Xiao J."/>
            <person name="Yang W."/>
            <person name="Yang Z."/>
            <person name="Yang Z."/>
            <person name="Zhou J."/>
            <person name="Zhu J."/>
            <person name="Brent C.S."/>
            <person name="Elsik C.G."/>
            <person name="Goodisman M.A."/>
            <person name="Liberles D.A."/>
            <person name="Roe R.M."/>
            <person name="Vargo E.L."/>
            <person name="Vilcinskas A."/>
            <person name="Wang J."/>
            <person name="Bornberg-Bauer E."/>
            <person name="Korb J."/>
            <person name="Zhang G."/>
            <person name="Liebig J."/>
        </authorList>
    </citation>
    <scope>NUCLEOTIDE SEQUENCE [LARGE SCALE GENOMIC DNA]</scope>
    <source>
        <tissue evidence="8">Whole organism</tissue>
    </source>
</reference>
<feature type="transmembrane region" description="Helical" evidence="6">
    <location>
        <begin position="448"/>
        <end position="470"/>
    </location>
</feature>
<evidence type="ECO:0000256" key="4">
    <source>
        <dbReference type="ARBA" id="ARBA00023136"/>
    </source>
</evidence>
<evidence type="ECO:0000259" key="7">
    <source>
        <dbReference type="Pfam" id="PF01490"/>
    </source>
</evidence>
<keyword evidence="4 6" id="KW-0472">Membrane</keyword>
<sequence>MHKLDADMGAGENPTACKPHQQNGDRKEARRSVTKISLHQLPEPDGSPPLDDYNPHLHREVETPTTNAETLIHLLKGSLGTGILAMPNAFFKSGLIVGFVGTILIGSLCTYCIHVLVRSQYRMCRSLRVPILSYPRTLQLALEQGPSVLRRFALYAGGAVNAFLILYQLGICCVYIVFVATNIKQVVDEYYEAKLDVRLYMVMLLPPLILINWVRNLKLLAPFSSFANVVTFVSLGITLYYVFDGIPSPSERNMVGNVVDFPLFIGTTLFALEAVGVIIALEYNMKNPVDFGGYCGVFNRGMGIIVFMYVFVGFVGYVKYGEAAAGSITLNLPTDQKLAQSVKIMFAIAIFITYALQCYVPLEIVWNTYVKDRLVDVSNRRKMLVEYVMRTCIVIGTFLLAVAIPRLELFISLFGALCLSALGITFPATVELCLLWPSKCYGRFYWILVKDILLIVCGILGLFIGTYTSIANIVQSFL</sequence>
<dbReference type="InterPro" id="IPR013057">
    <property type="entry name" value="AA_transpt_TM"/>
</dbReference>
<evidence type="ECO:0000256" key="2">
    <source>
        <dbReference type="ARBA" id="ARBA00022692"/>
    </source>
</evidence>
<feature type="region of interest" description="Disordered" evidence="5">
    <location>
        <begin position="1"/>
        <end position="50"/>
    </location>
</feature>
<dbReference type="Pfam" id="PF01490">
    <property type="entry name" value="Aa_trans"/>
    <property type="match status" value="1"/>
</dbReference>
<evidence type="ECO:0000313" key="8">
    <source>
        <dbReference type="EMBL" id="KDR21506.1"/>
    </source>
</evidence>
<dbReference type="GO" id="GO:0015179">
    <property type="term" value="F:L-amino acid transmembrane transporter activity"/>
    <property type="evidence" value="ECO:0007669"/>
    <property type="project" value="TreeGrafter"/>
</dbReference>
<name>A0A067RC98_ZOONE</name>
<dbReference type="GO" id="GO:0005774">
    <property type="term" value="C:vacuolar membrane"/>
    <property type="evidence" value="ECO:0007669"/>
    <property type="project" value="TreeGrafter"/>
</dbReference>
<evidence type="ECO:0000256" key="5">
    <source>
        <dbReference type="SAM" id="MobiDB-lite"/>
    </source>
</evidence>
<evidence type="ECO:0000256" key="3">
    <source>
        <dbReference type="ARBA" id="ARBA00022989"/>
    </source>
</evidence>
<dbReference type="PANTHER" id="PTHR22950">
    <property type="entry name" value="AMINO ACID TRANSPORTER"/>
    <property type="match status" value="1"/>
</dbReference>
<dbReference type="eggNOG" id="KOG1304">
    <property type="taxonomic scope" value="Eukaryota"/>
</dbReference>
<keyword evidence="3 6" id="KW-1133">Transmembrane helix</keyword>
<feature type="transmembrane region" description="Helical" evidence="6">
    <location>
        <begin position="95"/>
        <end position="117"/>
    </location>
</feature>
<evidence type="ECO:0000256" key="6">
    <source>
        <dbReference type="SAM" id="Phobius"/>
    </source>
</evidence>
<proteinExistence type="predicted"/>
<feature type="transmembrane region" description="Helical" evidence="6">
    <location>
        <begin position="263"/>
        <end position="285"/>
    </location>
</feature>
<feature type="transmembrane region" description="Helical" evidence="6">
    <location>
        <begin position="410"/>
        <end position="436"/>
    </location>
</feature>
<accession>A0A067RC98</accession>
<dbReference type="InParanoid" id="A0A067RC98"/>
<dbReference type="EMBL" id="KK852550">
    <property type="protein sequence ID" value="KDR21506.1"/>
    <property type="molecule type" value="Genomic_DNA"/>
</dbReference>
<feature type="transmembrane region" description="Helical" evidence="6">
    <location>
        <begin position="387"/>
        <end position="404"/>
    </location>
</feature>
<feature type="transmembrane region" description="Helical" evidence="6">
    <location>
        <begin position="344"/>
        <end position="366"/>
    </location>
</feature>
<keyword evidence="9" id="KW-1185">Reference proteome</keyword>
<feature type="transmembrane region" description="Helical" evidence="6">
    <location>
        <begin position="297"/>
        <end position="318"/>
    </location>
</feature>
<organism evidence="8 9">
    <name type="scientific">Zootermopsis nevadensis</name>
    <name type="common">Dampwood termite</name>
    <dbReference type="NCBI Taxonomy" id="136037"/>
    <lineage>
        <taxon>Eukaryota</taxon>
        <taxon>Metazoa</taxon>
        <taxon>Ecdysozoa</taxon>
        <taxon>Arthropoda</taxon>
        <taxon>Hexapoda</taxon>
        <taxon>Insecta</taxon>
        <taxon>Pterygota</taxon>
        <taxon>Neoptera</taxon>
        <taxon>Polyneoptera</taxon>
        <taxon>Dictyoptera</taxon>
        <taxon>Blattodea</taxon>
        <taxon>Blattoidea</taxon>
        <taxon>Termitoidae</taxon>
        <taxon>Termopsidae</taxon>
        <taxon>Zootermopsis</taxon>
    </lineage>
</organism>
<dbReference type="AlphaFoldDB" id="A0A067RC98"/>
<feature type="transmembrane region" description="Helical" evidence="6">
    <location>
        <begin position="226"/>
        <end position="243"/>
    </location>
</feature>
<dbReference type="OMA" id="IIWNTYL"/>
<feature type="transmembrane region" description="Helical" evidence="6">
    <location>
        <begin position="152"/>
        <end position="177"/>
    </location>
</feature>
<dbReference type="Proteomes" id="UP000027135">
    <property type="component" value="Unassembled WGS sequence"/>
</dbReference>
<keyword evidence="2 6" id="KW-0812">Transmembrane</keyword>
<evidence type="ECO:0000313" key="9">
    <source>
        <dbReference type="Proteomes" id="UP000027135"/>
    </source>
</evidence>
<feature type="domain" description="Amino acid transporter transmembrane" evidence="7">
    <location>
        <begin position="65"/>
        <end position="470"/>
    </location>
</feature>
<gene>
    <name evidence="8" type="ORF">L798_02971</name>
</gene>
<dbReference type="STRING" id="136037.A0A067RC98"/>
<evidence type="ECO:0000256" key="1">
    <source>
        <dbReference type="ARBA" id="ARBA00004141"/>
    </source>
</evidence>
<dbReference type="PANTHER" id="PTHR22950:SF340">
    <property type="entry name" value="AMINO ACID TRANSPORTER TRANSMEMBRANE DOMAIN-CONTAINING PROTEIN-RELATED"/>
    <property type="match status" value="1"/>
</dbReference>
<comment type="subcellular location">
    <subcellularLocation>
        <location evidence="1">Membrane</location>
        <topology evidence="1">Multi-pass membrane protein</topology>
    </subcellularLocation>
</comment>
<protein>
    <submittedName>
        <fullName evidence="8">Proton-coupled amino acid transporter 4</fullName>
    </submittedName>
</protein>